<dbReference type="RefSeq" id="WP_135284109.1">
    <property type="nucleotide sequence ID" value="NZ_SMLL01000002.1"/>
</dbReference>
<comment type="caution">
    <text evidence="8">The sequence shown here is derived from an EMBL/GenBank/DDBJ whole genome shotgun (WGS) entry which is preliminary data.</text>
</comment>
<reference evidence="8 9" key="1">
    <citation type="submission" date="2019-03" db="EMBL/GenBank/DDBJ databases">
        <title>Ramlibacter rhizophilus CCTCC AB2015357, whole genome shotgun sequence.</title>
        <authorList>
            <person name="Zhang X."/>
            <person name="Feng G."/>
            <person name="Zhu H."/>
        </authorList>
    </citation>
    <scope>NUCLEOTIDE SEQUENCE [LARGE SCALE GENOMIC DNA]</scope>
    <source>
        <strain evidence="8 9">CCTCC AB2015357</strain>
    </source>
</reference>
<feature type="transmembrane region" description="Helical" evidence="7">
    <location>
        <begin position="673"/>
        <end position="690"/>
    </location>
</feature>
<evidence type="ECO:0000256" key="1">
    <source>
        <dbReference type="ARBA" id="ARBA00004141"/>
    </source>
</evidence>
<evidence type="ECO:0000256" key="3">
    <source>
        <dbReference type="ARBA" id="ARBA00022679"/>
    </source>
</evidence>
<dbReference type="GO" id="GO:0016020">
    <property type="term" value="C:membrane"/>
    <property type="evidence" value="ECO:0007669"/>
    <property type="project" value="UniProtKB-SubCell"/>
</dbReference>
<dbReference type="Proteomes" id="UP000297564">
    <property type="component" value="Unassembled WGS sequence"/>
</dbReference>
<dbReference type="Gene3D" id="3.90.550.10">
    <property type="entry name" value="Spore Coat Polysaccharide Biosynthesis Protein SpsA, Chain A"/>
    <property type="match status" value="1"/>
</dbReference>
<keyword evidence="2" id="KW-0328">Glycosyltransferase</keyword>
<dbReference type="AlphaFoldDB" id="A0A4Z0BYC3"/>
<dbReference type="SUPFAM" id="SSF53448">
    <property type="entry name" value="Nucleotide-diphospho-sugar transferases"/>
    <property type="match status" value="1"/>
</dbReference>
<feature type="transmembrane region" description="Helical" evidence="7">
    <location>
        <begin position="342"/>
        <end position="363"/>
    </location>
</feature>
<keyword evidence="9" id="KW-1185">Reference proteome</keyword>
<dbReference type="EMBL" id="SMLL01000002">
    <property type="protein sequence ID" value="TFZ03310.1"/>
    <property type="molecule type" value="Genomic_DNA"/>
</dbReference>
<protein>
    <submittedName>
        <fullName evidence="8">Glycosyltransferase</fullName>
    </submittedName>
</protein>
<feature type="transmembrane region" description="Helical" evidence="7">
    <location>
        <begin position="375"/>
        <end position="395"/>
    </location>
</feature>
<keyword evidence="3 8" id="KW-0808">Transferase</keyword>
<evidence type="ECO:0000256" key="6">
    <source>
        <dbReference type="ARBA" id="ARBA00023136"/>
    </source>
</evidence>
<dbReference type="Gene3D" id="3.30.70.270">
    <property type="match status" value="1"/>
</dbReference>
<dbReference type="InterPro" id="IPR043128">
    <property type="entry name" value="Rev_trsase/Diguanyl_cyclase"/>
</dbReference>
<name>A0A4Z0BYC3_9BURK</name>
<keyword evidence="6 7" id="KW-0472">Membrane</keyword>
<dbReference type="CDD" id="cd06423">
    <property type="entry name" value="CESA_like"/>
    <property type="match status" value="1"/>
</dbReference>
<proteinExistence type="predicted"/>
<comment type="subcellular location">
    <subcellularLocation>
        <location evidence="1">Membrane</location>
        <topology evidence="1">Multi-pass membrane protein</topology>
    </subcellularLocation>
</comment>
<keyword evidence="5 7" id="KW-1133">Transmembrane helix</keyword>
<sequence length="781" mass="85993">MSAVQNPAAAAAIAQQPLLLIGFGSDTVSEVIAPLAAAGYKLRLGGPQDLARGGPWSLVIATPSIPGLGSLELLAALRGETAATAAGLLVIGPQQQLAASGALGSARAHTGVDVQGLPWPFEPSQLVERVQAMIRAASTALEGNTIDLQPGMAPQLKLLQESELLGRVASEREDLRAGRAPGDSFVAAIQLDELAHFGGRLPAQALQHLWLQVAELAEPDALADEKLAFGQAGDLLLLMPATSPREVARRLRALSRRIAAHRFDLQGQSAQYTPALGYASVRRSEDAVEAVRHAREAARQSALHLDLQPALYRAPREAAPKPPPSSALVQWLSGLKARHALWIQYAITMLLGLGLPFVVYWLLGTNGLDISRGVYLFVVVSLALTAASIWAEGFLAMERRDPPSEPAAPYPAASAIIAAYLPNEAPIIEDTVRAFLRVQYPGPLQIILAYNTPKDMPEVEERLQRIAREHPRFVPMRVRTSTSKAQNVNAALPYATGEFTAVFDADHQPDPDSFRRAWRWMSHGADVIQGHCFIRNGASSWVARMVAVEFEQIYAVSHPGRARLHGFGIFGGSNGYWRTPLLRELRMHGFMLTEDIDSSMRAVLRGKRIVSDPYLVSRELAPETLQALAKQRLRWAQGWLQISLKWVLPALRSPRLSLQQKLGMLQLLAWREVYPWVSMQILPLIAWWAVEAGSLSRIDWFVPLFVVTSLFTLTTGPGQIWFVWKLADPQIRKHSRWLWFYMLTSTLFYAGLKNAWNRIAHLKEALGETTWVVTTRAKAKK</sequence>
<dbReference type="InterPro" id="IPR050321">
    <property type="entry name" value="Glycosyltr_2/OpgH_subfam"/>
</dbReference>
<dbReference type="OrthoDB" id="276604at2"/>
<dbReference type="Pfam" id="PF13641">
    <property type="entry name" value="Glyco_tranf_2_3"/>
    <property type="match status" value="1"/>
</dbReference>
<feature type="transmembrane region" description="Helical" evidence="7">
    <location>
        <begin position="736"/>
        <end position="752"/>
    </location>
</feature>
<keyword evidence="4 7" id="KW-0812">Transmembrane</keyword>
<evidence type="ECO:0000313" key="8">
    <source>
        <dbReference type="EMBL" id="TFZ03310.1"/>
    </source>
</evidence>
<organism evidence="8 9">
    <name type="scientific">Ramlibacter rhizophilus</name>
    <dbReference type="NCBI Taxonomy" id="1781167"/>
    <lineage>
        <taxon>Bacteria</taxon>
        <taxon>Pseudomonadati</taxon>
        <taxon>Pseudomonadota</taxon>
        <taxon>Betaproteobacteria</taxon>
        <taxon>Burkholderiales</taxon>
        <taxon>Comamonadaceae</taxon>
        <taxon>Ramlibacter</taxon>
    </lineage>
</organism>
<evidence type="ECO:0000256" key="5">
    <source>
        <dbReference type="ARBA" id="ARBA00022989"/>
    </source>
</evidence>
<dbReference type="InterPro" id="IPR029044">
    <property type="entry name" value="Nucleotide-diphossugar_trans"/>
</dbReference>
<dbReference type="GO" id="GO:0016757">
    <property type="term" value="F:glycosyltransferase activity"/>
    <property type="evidence" value="ECO:0007669"/>
    <property type="project" value="UniProtKB-KW"/>
</dbReference>
<feature type="transmembrane region" description="Helical" evidence="7">
    <location>
        <begin position="702"/>
        <end position="724"/>
    </location>
</feature>
<dbReference type="PANTHER" id="PTHR43867:SF2">
    <property type="entry name" value="CELLULOSE SYNTHASE CATALYTIC SUBUNIT A [UDP-FORMING]"/>
    <property type="match status" value="1"/>
</dbReference>
<dbReference type="PANTHER" id="PTHR43867">
    <property type="entry name" value="CELLULOSE SYNTHASE CATALYTIC SUBUNIT A [UDP-FORMING]"/>
    <property type="match status" value="1"/>
</dbReference>
<accession>A0A4Z0BYC3</accession>
<evidence type="ECO:0000256" key="2">
    <source>
        <dbReference type="ARBA" id="ARBA00022676"/>
    </source>
</evidence>
<gene>
    <name evidence="8" type="ORF">EZ242_05335</name>
</gene>
<evidence type="ECO:0000256" key="7">
    <source>
        <dbReference type="SAM" id="Phobius"/>
    </source>
</evidence>
<evidence type="ECO:0000313" key="9">
    <source>
        <dbReference type="Proteomes" id="UP000297564"/>
    </source>
</evidence>
<evidence type="ECO:0000256" key="4">
    <source>
        <dbReference type="ARBA" id="ARBA00022692"/>
    </source>
</evidence>